<sequence length="324" mass="37724">MHTPQEKAQILWWFIETKSIIQTQRNCRRIYQKDPPSKSSILRWKNNFLETGSIADKKRSGRPCKSDSDVERVRETFLHNPRRSVRVAARELDMPISTVYKVIKKKLRLHAYKVQIVQVLEPDDRPRRMAVATDMLRRIEDDAEFLKRIMFSDEAFRLSGIVNSHNVGIRGSENPHEYQKTVSSVVCLNMLENFVFPQLEELQPHVFLQQDGAPLHWGTIVRSSSNDRFTGRWIGRGGSIPWPPRSPDIKPLDFFLWGFVKDNVYRRRVSNMDDLKARITTAIASVDADMLAGTWREIEYRLDILRATKGAHVKVQLTRVMKLL</sequence>
<gene>
    <name evidence="3" type="ORF">X975_22350</name>
</gene>
<dbReference type="EMBL" id="KK119537">
    <property type="protein sequence ID" value="KFM75961.1"/>
    <property type="molecule type" value="Genomic_DNA"/>
</dbReference>
<evidence type="ECO:0000313" key="3">
    <source>
        <dbReference type="EMBL" id="KFM75961.1"/>
    </source>
</evidence>
<name>A0A087UF22_STEMI</name>
<dbReference type="STRING" id="407821.A0A087UF22"/>
<dbReference type="PANTHER" id="PTHR47326:SF1">
    <property type="entry name" value="HTH PSQ-TYPE DOMAIN-CONTAINING PROTEIN"/>
    <property type="match status" value="1"/>
</dbReference>
<dbReference type="Gene3D" id="3.30.420.10">
    <property type="entry name" value="Ribonuclease H-like superfamily/Ribonuclease H"/>
    <property type="match status" value="1"/>
</dbReference>
<dbReference type="OrthoDB" id="6611281at2759"/>
<evidence type="ECO:0000259" key="2">
    <source>
        <dbReference type="Pfam" id="PF16087"/>
    </source>
</evidence>
<feature type="non-terminal residue" evidence="3">
    <location>
        <position position="324"/>
    </location>
</feature>
<dbReference type="SUPFAM" id="SSF46689">
    <property type="entry name" value="Homeodomain-like"/>
    <property type="match status" value="1"/>
</dbReference>
<dbReference type="Proteomes" id="UP000054359">
    <property type="component" value="Unassembled WGS sequence"/>
</dbReference>
<dbReference type="PANTHER" id="PTHR47326">
    <property type="entry name" value="TRANSPOSABLE ELEMENT TC3 TRANSPOSASE-LIKE PROTEIN"/>
    <property type="match status" value="1"/>
</dbReference>
<evidence type="ECO:0000313" key="4">
    <source>
        <dbReference type="Proteomes" id="UP000054359"/>
    </source>
</evidence>
<dbReference type="Pfam" id="PF16087">
    <property type="entry name" value="DUF4817"/>
    <property type="match status" value="1"/>
</dbReference>
<evidence type="ECO:0000256" key="1">
    <source>
        <dbReference type="ARBA" id="ARBA00004123"/>
    </source>
</evidence>
<organism evidence="3 4">
    <name type="scientific">Stegodyphus mimosarum</name>
    <name type="common">African social velvet spider</name>
    <dbReference type="NCBI Taxonomy" id="407821"/>
    <lineage>
        <taxon>Eukaryota</taxon>
        <taxon>Metazoa</taxon>
        <taxon>Ecdysozoa</taxon>
        <taxon>Arthropoda</taxon>
        <taxon>Chelicerata</taxon>
        <taxon>Arachnida</taxon>
        <taxon>Araneae</taxon>
        <taxon>Araneomorphae</taxon>
        <taxon>Entelegynae</taxon>
        <taxon>Eresoidea</taxon>
        <taxon>Eresidae</taxon>
        <taxon>Stegodyphus</taxon>
    </lineage>
</organism>
<dbReference type="InterPro" id="IPR036397">
    <property type="entry name" value="RNaseH_sf"/>
</dbReference>
<keyword evidence="4" id="KW-1185">Reference proteome</keyword>
<dbReference type="InterPro" id="IPR009057">
    <property type="entry name" value="Homeodomain-like_sf"/>
</dbReference>
<proteinExistence type="predicted"/>
<dbReference type="InterPro" id="IPR032135">
    <property type="entry name" value="DUF4817"/>
</dbReference>
<accession>A0A087UF22</accession>
<dbReference type="AlphaFoldDB" id="A0A087UF22"/>
<dbReference type="GO" id="GO:0005634">
    <property type="term" value="C:nucleus"/>
    <property type="evidence" value="ECO:0007669"/>
    <property type="project" value="UniProtKB-SubCell"/>
</dbReference>
<protein>
    <recommendedName>
        <fullName evidence="2">DUF4817 domain-containing protein</fullName>
    </recommendedName>
</protein>
<feature type="domain" description="DUF4817" evidence="2">
    <location>
        <begin position="5"/>
        <end position="54"/>
    </location>
</feature>
<dbReference type="OMA" id="VWCAIRK"/>
<dbReference type="GO" id="GO:0003676">
    <property type="term" value="F:nucleic acid binding"/>
    <property type="evidence" value="ECO:0007669"/>
    <property type="project" value="InterPro"/>
</dbReference>
<reference evidence="3 4" key="1">
    <citation type="submission" date="2013-11" db="EMBL/GenBank/DDBJ databases">
        <title>Genome sequencing of Stegodyphus mimosarum.</title>
        <authorList>
            <person name="Bechsgaard J."/>
        </authorList>
    </citation>
    <scope>NUCLEOTIDE SEQUENCE [LARGE SCALE GENOMIC DNA]</scope>
</reference>
<comment type="subcellular location">
    <subcellularLocation>
        <location evidence="1">Nucleus</location>
    </subcellularLocation>
</comment>